<evidence type="ECO:0000313" key="3">
    <source>
        <dbReference type="Proteomes" id="UP000027135"/>
    </source>
</evidence>
<accession>A0A067R536</accession>
<dbReference type="AlphaFoldDB" id="A0A067R536"/>
<dbReference type="EMBL" id="KK852747">
    <property type="protein sequence ID" value="KDR17285.1"/>
    <property type="molecule type" value="Genomic_DNA"/>
</dbReference>
<name>A0A067R536_ZOONE</name>
<proteinExistence type="predicted"/>
<keyword evidence="3" id="KW-1185">Reference proteome</keyword>
<dbReference type="Gene3D" id="1.20.120.20">
    <property type="entry name" value="Apolipoprotein"/>
    <property type="match status" value="1"/>
</dbReference>
<evidence type="ECO:0000313" key="2">
    <source>
        <dbReference type="EMBL" id="KDR17285.1"/>
    </source>
</evidence>
<feature type="chain" id="PRO_5001648357" description="Protein TsetseEP domain-containing protein" evidence="1">
    <location>
        <begin position="21"/>
        <end position="234"/>
    </location>
</feature>
<reference evidence="2 3" key="1">
    <citation type="journal article" date="2014" name="Nat. Commun.">
        <title>Molecular traces of alternative social organization in a termite genome.</title>
        <authorList>
            <person name="Terrapon N."/>
            <person name="Li C."/>
            <person name="Robertson H.M."/>
            <person name="Ji L."/>
            <person name="Meng X."/>
            <person name="Booth W."/>
            <person name="Chen Z."/>
            <person name="Childers C.P."/>
            <person name="Glastad K.M."/>
            <person name="Gokhale K."/>
            <person name="Gowin J."/>
            <person name="Gronenberg W."/>
            <person name="Hermansen R.A."/>
            <person name="Hu H."/>
            <person name="Hunt B.G."/>
            <person name="Huylmans A.K."/>
            <person name="Khalil S.M."/>
            <person name="Mitchell R.D."/>
            <person name="Munoz-Torres M.C."/>
            <person name="Mustard J.A."/>
            <person name="Pan H."/>
            <person name="Reese J.T."/>
            <person name="Scharf M.E."/>
            <person name="Sun F."/>
            <person name="Vogel H."/>
            <person name="Xiao J."/>
            <person name="Yang W."/>
            <person name="Yang Z."/>
            <person name="Yang Z."/>
            <person name="Zhou J."/>
            <person name="Zhu J."/>
            <person name="Brent C.S."/>
            <person name="Elsik C.G."/>
            <person name="Goodisman M.A."/>
            <person name="Liberles D.A."/>
            <person name="Roe R.M."/>
            <person name="Vargo E.L."/>
            <person name="Vilcinskas A."/>
            <person name="Wang J."/>
            <person name="Bornberg-Bauer E."/>
            <person name="Korb J."/>
            <person name="Zhang G."/>
            <person name="Liebig J."/>
        </authorList>
    </citation>
    <scope>NUCLEOTIDE SEQUENCE [LARGE SCALE GENOMIC DNA]</scope>
    <source>
        <tissue evidence="2">Whole organism</tissue>
    </source>
</reference>
<keyword evidence="1" id="KW-0732">Signal</keyword>
<organism evidence="2 3">
    <name type="scientific">Zootermopsis nevadensis</name>
    <name type="common">Dampwood termite</name>
    <dbReference type="NCBI Taxonomy" id="136037"/>
    <lineage>
        <taxon>Eukaryota</taxon>
        <taxon>Metazoa</taxon>
        <taxon>Ecdysozoa</taxon>
        <taxon>Arthropoda</taxon>
        <taxon>Hexapoda</taxon>
        <taxon>Insecta</taxon>
        <taxon>Pterygota</taxon>
        <taxon>Neoptera</taxon>
        <taxon>Polyneoptera</taxon>
        <taxon>Dictyoptera</taxon>
        <taxon>Blattodea</taxon>
        <taxon>Blattoidea</taxon>
        <taxon>Termitoidae</taxon>
        <taxon>Termopsidae</taxon>
        <taxon>Zootermopsis</taxon>
    </lineage>
</organism>
<sequence length="234" mass="24344">MVPKITCFVVILCALQFALAANVQKRDLLSSLQSTVASVQQKAADIFGQAKTQFEEIEKQVSSIINSTVANVQTRAAEVIQQIQSAVASAEQIGRNIGPCVSGQTETAKRVVNETETNLQTCTTSAKSQLNATYADIQNLFSQSLQLSTEITSCFSQGFGALSCLANASGTVLPRAMLLLSSITSDAATFGAQLTPVPALLAQCAADGLSSAATKFASVLATIQTCATSQPTAA</sequence>
<gene>
    <name evidence="2" type="ORF">L798_08851</name>
</gene>
<feature type="signal peptide" evidence="1">
    <location>
        <begin position="1"/>
        <end position="20"/>
    </location>
</feature>
<evidence type="ECO:0000256" key="1">
    <source>
        <dbReference type="SAM" id="SignalP"/>
    </source>
</evidence>
<dbReference type="InParanoid" id="A0A067R536"/>
<dbReference type="Proteomes" id="UP000027135">
    <property type="component" value="Unassembled WGS sequence"/>
</dbReference>
<protein>
    <recommendedName>
        <fullName evidence="4">Protein TsetseEP domain-containing protein</fullName>
    </recommendedName>
</protein>
<evidence type="ECO:0008006" key="4">
    <source>
        <dbReference type="Google" id="ProtNLM"/>
    </source>
</evidence>